<evidence type="ECO:0000313" key="2">
    <source>
        <dbReference type="EMBL" id="NWJ29124.1"/>
    </source>
</evidence>
<dbReference type="EMBL" id="JACATC010000008">
    <property type="protein sequence ID" value="NWJ84392.1"/>
    <property type="molecule type" value="Genomic_DNA"/>
</dbReference>
<evidence type="ECO:0000313" key="12">
    <source>
        <dbReference type="Proteomes" id="UP000587702"/>
    </source>
</evidence>
<dbReference type="Proteomes" id="UP000520052">
    <property type="component" value="Unassembled WGS sequence"/>
</dbReference>
<dbReference type="Proteomes" id="UP000535457">
    <property type="component" value="Unassembled WGS sequence"/>
</dbReference>
<reference evidence="1" key="2">
    <citation type="submission" date="2020-06" db="EMBL/GenBank/DDBJ databases">
        <authorList>
            <person name="Wang Y."/>
        </authorList>
    </citation>
    <scope>NUCLEOTIDE SEQUENCE</scope>
    <source>
        <strain evidence="5">D1a</strain>
        <strain evidence="1">L14</strain>
        <strain evidence="6">L19a</strain>
        <strain evidence="2">T1L11</strain>
        <strain evidence="4">T1L9</strain>
        <strain evidence="3">T3L1</strain>
    </source>
</reference>
<accession>A0A7K4M9T7</accession>
<evidence type="ECO:0000313" key="11">
    <source>
        <dbReference type="Proteomes" id="UP000563820"/>
    </source>
</evidence>
<dbReference type="Proteomes" id="UP000547822">
    <property type="component" value="Unassembled WGS sequence"/>
</dbReference>
<evidence type="ECO:0000313" key="4">
    <source>
        <dbReference type="EMBL" id="NWK01621.1"/>
    </source>
</evidence>
<gene>
    <name evidence="4" type="ORF">HX840_06970</name>
    <name evidence="2" type="ORF">HX848_07075</name>
    <name evidence="5" type="ORF">HX852_05520</name>
    <name evidence="6" type="ORF">HX853_07530</name>
    <name evidence="3" type="ORF">HX854_06680</name>
    <name evidence="1" type="ORF">HX860_07055</name>
</gene>
<dbReference type="EMBL" id="JACATE010000013">
    <property type="protein sequence ID" value="NWJ29124.1"/>
    <property type="molecule type" value="Genomic_DNA"/>
</dbReference>
<evidence type="ECO:0000313" key="3">
    <source>
        <dbReference type="EMBL" id="NWJ84392.1"/>
    </source>
</evidence>
<dbReference type="EMBL" id="JACATI010000010">
    <property type="protein sequence ID" value="NWJ20804.1"/>
    <property type="molecule type" value="Genomic_DNA"/>
</dbReference>
<dbReference type="EMBL" id="JACATG010000018">
    <property type="protein sequence ID" value="NWK14461.1"/>
    <property type="molecule type" value="Genomic_DNA"/>
</dbReference>
<evidence type="ECO:0000313" key="7">
    <source>
        <dbReference type="Proteomes" id="UP000520052"/>
    </source>
</evidence>
<evidence type="ECO:0000313" key="5">
    <source>
        <dbReference type="EMBL" id="NWK09224.1"/>
    </source>
</evidence>
<dbReference type="Proteomes" id="UP000587702">
    <property type="component" value="Unassembled WGS sequence"/>
</dbReference>
<comment type="caution">
    <text evidence="1">The sequence shown here is derived from an EMBL/GenBank/DDBJ whole genome shotgun (WGS) entry which is preliminary data.</text>
</comment>
<name>A0A7K4M9T7_9ARCH</name>
<dbReference type="EMBL" id="JACATJ010000008">
    <property type="protein sequence ID" value="NWK09224.1"/>
    <property type="molecule type" value="Genomic_DNA"/>
</dbReference>
<evidence type="ECO:0000313" key="8">
    <source>
        <dbReference type="Proteomes" id="UP000535457"/>
    </source>
</evidence>
<protein>
    <submittedName>
        <fullName evidence="1">Uncharacterized protein</fullName>
    </submittedName>
</protein>
<evidence type="ECO:0000313" key="9">
    <source>
        <dbReference type="Proteomes" id="UP000547822"/>
    </source>
</evidence>
<evidence type="ECO:0000313" key="6">
    <source>
        <dbReference type="EMBL" id="NWK14461.1"/>
    </source>
</evidence>
<evidence type="ECO:0000313" key="1">
    <source>
        <dbReference type="EMBL" id="NWJ20804.1"/>
    </source>
</evidence>
<proteinExistence type="predicted"/>
<dbReference type="Proteomes" id="UP000563820">
    <property type="component" value="Unassembled WGS sequence"/>
</dbReference>
<dbReference type="Proteomes" id="UP000549797">
    <property type="component" value="Unassembled WGS sequence"/>
</dbReference>
<evidence type="ECO:0000313" key="10">
    <source>
        <dbReference type="Proteomes" id="UP000549797"/>
    </source>
</evidence>
<dbReference type="EMBL" id="JACATD010000011">
    <property type="protein sequence ID" value="NWK01621.1"/>
    <property type="molecule type" value="Genomic_DNA"/>
</dbReference>
<dbReference type="AlphaFoldDB" id="A0A7K4M9T7"/>
<organism evidence="1 12">
    <name type="scientific">Marine Group I thaumarchaeote</name>
    <dbReference type="NCBI Taxonomy" id="2511932"/>
    <lineage>
        <taxon>Archaea</taxon>
        <taxon>Nitrososphaerota</taxon>
        <taxon>Marine Group I</taxon>
    </lineage>
</organism>
<sequence>MNPNQQKAFKEMSDKGIAVTMIYYYRTTLKQKDKHGHPLYNFKFKKVTLKKSDFKKRGIIDPKEFERNGRLAIA</sequence>
<reference evidence="7 8" key="1">
    <citation type="journal article" date="2019" name="Environ. Microbiol.">
        <title>Genomics insights into ecotype formation of ammonia-oxidizing archaea in the deep ocean.</title>
        <authorList>
            <person name="Wang Y."/>
            <person name="Huang J.M."/>
            <person name="Cui G.J."/>
            <person name="Nunoura T."/>
            <person name="Takaki Y."/>
            <person name="Li W.L."/>
            <person name="Li J."/>
            <person name="Gao Z.M."/>
            <person name="Takai K."/>
            <person name="Zhang A.Q."/>
            <person name="Stepanauskas R."/>
        </authorList>
    </citation>
    <scope>NUCLEOTIDE SEQUENCE [LARGE SCALE GENOMIC DNA]</scope>
    <source>
        <strain evidence="5 10">D1a</strain>
        <strain evidence="1 12">L14</strain>
        <strain evidence="6 8">L19a</strain>
        <strain evidence="2 11">T1L11</strain>
        <strain evidence="4 9">T1L9</strain>
        <strain evidence="3 7">T3L1</strain>
    </source>
</reference>